<dbReference type="GO" id="GO:0016791">
    <property type="term" value="F:phosphatase activity"/>
    <property type="evidence" value="ECO:0007669"/>
    <property type="project" value="TreeGrafter"/>
</dbReference>
<dbReference type="EMBL" id="FOQE01000003">
    <property type="protein sequence ID" value="SFH56026.1"/>
    <property type="molecule type" value="Genomic_DNA"/>
</dbReference>
<dbReference type="GO" id="GO:0000287">
    <property type="term" value="F:magnesium ion binding"/>
    <property type="evidence" value="ECO:0007669"/>
    <property type="project" value="TreeGrafter"/>
</dbReference>
<dbReference type="InterPro" id="IPR036412">
    <property type="entry name" value="HAD-like_sf"/>
</dbReference>
<dbReference type="Proteomes" id="UP000198668">
    <property type="component" value="Unassembled WGS sequence"/>
</dbReference>
<dbReference type="GO" id="GO:0005829">
    <property type="term" value="C:cytosol"/>
    <property type="evidence" value="ECO:0007669"/>
    <property type="project" value="TreeGrafter"/>
</dbReference>
<proteinExistence type="predicted"/>
<dbReference type="PROSITE" id="PS01229">
    <property type="entry name" value="COF_2"/>
    <property type="match status" value="1"/>
</dbReference>
<dbReference type="OrthoDB" id="9806027at2"/>
<name>A0A1I3B1P4_9LACT</name>
<dbReference type="InterPro" id="IPR006379">
    <property type="entry name" value="HAD-SF_hydro_IIB"/>
</dbReference>
<dbReference type="CDD" id="cd07516">
    <property type="entry name" value="HAD_Pase"/>
    <property type="match status" value="1"/>
</dbReference>
<organism evidence="1 2">
    <name type="scientific">Pisciglobus halotolerans</name>
    <dbReference type="NCBI Taxonomy" id="745365"/>
    <lineage>
        <taxon>Bacteria</taxon>
        <taxon>Bacillati</taxon>
        <taxon>Bacillota</taxon>
        <taxon>Bacilli</taxon>
        <taxon>Lactobacillales</taxon>
        <taxon>Carnobacteriaceae</taxon>
    </lineage>
</organism>
<dbReference type="RefSeq" id="WP_047390277.1">
    <property type="nucleotide sequence ID" value="NZ_FOQE01000003.1"/>
</dbReference>
<accession>A0A1I3B1P4</accession>
<dbReference type="PANTHER" id="PTHR10000:SF55">
    <property type="entry name" value="5-AMINO-6-(5-PHOSPHO-D-RIBITYLAMINO)URACIL PHOSPHATASE YCSE"/>
    <property type="match status" value="1"/>
</dbReference>
<dbReference type="PROSITE" id="PS01228">
    <property type="entry name" value="COF_1"/>
    <property type="match status" value="1"/>
</dbReference>
<evidence type="ECO:0000313" key="2">
    <source>
        <dbReference type="Proteomes" id="UP000198668"/>
    </source>
</evidence>
<dbReference type="InterPro" id="IPR023214">
    <property type="entry name" value="HAD_sf"/>
</dbReference>
<dbReference type="Gene3D" id="3.30.1240.10">
    <property type="match status" value="1"/>
</dbReference>
<evidence type="ECO:0008006" key="3">
    <source>
        <dbReference type="Google" id="ProtNLM"/>
    </source>
</evidence>
<dbReference type="PANTHER" id="PTHR10000">
    <property type="entry name" value="PHOSPHOSERINE PHOSPHATASE"/>
    <property type="match status" value="1"/>
</dbReference>
<dbReference type="SUPFAM" id="SSF56784">
    <property type="entry name" value="HAD-like"/>
    <property type="match status" value="1"/>
</dbReference>
<dbReference type="NCBIfam" id="TIGR01484">
    <property type="entry name" value="HAD-SF-IIB"/>
    <property type="match status" value="1"/>
</dbReference>
<dbReference type="AlphaFoldDB" id="A0A1I3B1P4"/>
<sequence length="289" mass="31377">MLQLIVSDMDGTLLNEVMSISQSNVEAIRAAEKQGASFMVATGRGYTEAKPLLEKAGLSCPLISLNGGQIFNEEGEVVKNIGLTKDSVRSMVNIIEEAGLYYEMTTSKGIFSNNKAKRIETVASLLVELNPDTSYKMAVILASARLEVMNIHYIDDYSELIEDDTIEIIKVIVFSEGGQPVLQPLAKQINKTGELAITSSFENNIEINHINAQKGIAVKEFAKDLNIPLENIMTIGDNNNDLSMLEVAGYSFAMGNGTVEAKAAAKYTTSTNNENGVGEAIMRVLNNNL</sequence>
<dbReference type="SFLD" id="SFLDG01140">
    <property type="entry name" value="C2.B:_Phosphomannomutase_and_P"/>
    <property type="match status" value="1"/>
</dbReference>
<reference evidence="1 2" key="1">
    <citation type="submission" date="2016-10" db="EMBL/GenBank/DDBJ databases">
        <authorList>
            <person name="de Groot N.N."/>
        </authorList>
    </citation>
    <scope>NUCLEOTIDE SEQUENCE [LARGE SCALE GENOMIC DNA]</scope>
    <source>
        <strain evidence="1 2">DSM 27630</strain>
    </source>
</reference>
<dbReference type="NCBIfam" id="TIGR00099">
    <property type="entry name" value="Cof-subfamily"/>
    <property type="match status" value="1"/>
</dbReference>
<protein>
    <recommendedName>
        <fullName evidence="3">Cof subfamily of IIB subfamily of haloacid dehalogenase superfamily/HAD-superfamily hydrolase, subfamily IIB</fullName>
    </recommendedName>
</protein>
<keyword evidence="2" id="KW-1185">Reference proteome</keyword>
<gene>
    <name evidence="1" type="ORF">SAMN04489868_10316</name>
</gene>
<dbReference type="InterPro" id="IPR000150">
    <property type="entry name" value="Cof"/>
</dbReference>
<dbReference type="Gene3D" id="3.40.50.1000">
    <property type="entry name" value="HAD superfamily/HAD-like"/>
    <property type="match status" value="1"/>
</dbReference>
<dbReference type="Pfam" id="PF08282">
    <property type="entry name" value="Hydrolase_3"/>
    <property type="match status" value="1"/>
</dbReference>
<dbReference type="SFLD" id="SFLDG01144">
    <property type="entry name" value="C2.B.4:_PGP_Like"/>
    <property type="match status" value="1"/>
</dbReference>
<dbReference type="SFLD" id="SFLDS00003">
    <property type="entry name" value="Haloacid_Dehalogenase"/>
    <property type="match status" value="1"/>
</dbReference>
<evidence type="ECO:0000313" key="1">
    <source>
        <dbReference type="EMBL" id="SFH56026.1"/>
    </source>
</evidence>